<dbReference type="GO" id="GO:0009401">
    <property type="term" value="P:phosphoenolpyruvate-dependent sugar phosphotransferase system"/>
    <property type="evidence" value="ECO:0007669"/>
    <property type="project" value="TreeGrafter"/>
</dbReference>
<protein>
    <submittedName>
        <fullName evidence="2">PTS sugar transporter</fullName>
    </submittedName>
</protein>
<feature type="transmembrane region" description="Helical" evidence="1">
    <location>
        <begin position="420"/>
        <end position="438"/>
    </location>
</feature>
<feature type="transmembrane region" description="Helical" evidence="1">
    <location>
        <begin position="491"/>
        <end position="512"/>
    </location>
</feature>
<keyword evidence="1" id="KW-0472">Membrane</keyword>
<evidence type="ECO:0000313" key="3">
    <source>
        <dbReference type="Proteomes" id="UP000769156"/>
    </source>
</evidence>
<evidence type="ECO:0000313" key="2">
    <source>
        <dbReference type="EMBL" id="HJF94245.1"/>
    </source>
</evidence>
<keyword evidence="1" id="KW-0812">Transmembrane</keyword>
<dbReference type="EMBL" id="DYVY01000090">
    <property type="protein sequence ID" value="HJF94245.1"/>
    <property type="molecule type" value="Genomic_DNA"/>
</dbReference>
<sequence>MKKIAFIGSSGGNLFKQGGSDIQGMMKEILLQARAAEMELAAVQYILASASLDTASPDSPAKLYTWRDGNLYLEKEGTLSRINEAALAVDAQIAEQIRAGQIDGVMFVSAEPEKINHLAFEAAIEEGLPLAGTGGSSVAKVQNMGGKVLSASGTTGTTNRTRAVAFTTAFAKEWGVRYRPVIGKTGAQAAENLQANIWKRINFRGIMMTSLPAFIAMAICLAISRIPVFTDLSSVFDTLVAAIPVVICAIAAKQVSGLDEVGVVAGIVSGVLAVDGGIIGGLVVGIVAGVFSYYISIFCFRHNIPGTTANIAAGGLGGLAAGLIGMYLISPVALWLGNRICDVINAAIDINPVLAGALAGVLIWPAIIGGVYHAAILPIVLLEMEEAGFSFLGAIDMTGLVMVSAGITLANVLFPRDKGQAAAALPGFLVNVGFGTFVEAAYPFMFSSRIVFAGALISACASGALVGLFNVRGTAYVPSVVAPAMANEGHGIQFLICMLVAAVLAFLITALANMKEKKKNSAV</sequence>
<keyword evidence="2" id="KW-0762">Sugar transport</keyword>
<feature type="transmembrane region" description="Helical" evidence="1">
    <location>
        <begin position="203"/>
        <end position="223"/>
    </location>
</feature>
<dbReference type="GO" id="GO:0090589">
    <property type="term" value="F:protein-phosphocysteine-trehalose phosphotransferase system transporter activity"/>
    <property type="evidence" value="ECO:0007669"/>
    <property type="project" value="TreeGrafter"/>
</dbReference>
<keyword evidence="2" id="KW-0813">Transport</keyword>
<dbReference type="GO" id="GO:0015771">
    <property type="term" value="P:trehalose transport"/>
    <property type="evidence" value="ECO:0007669"/>
    <property type="project" value="TreeGrafter"/>
</dbReference>
<evidence type="ECO:0000256" key="1">
    <source>
        <dbReference type="SAM" id="Phobius"/>
    </source>
</evidence>
<accession>A0A921I0I3</accession>
<dbReference type="AlphaFoldDB" id="A0A921I0I3"/>
<feature type="transmembrane region" description="Helical" evidence="1">
    <location>
        <begin position="450"/>
        <end position="471"/>
    </location>
</feature>
<dbReference type="GO" id="GO:0005886">
    <property type="term" value="C:plasma membrane"/>
    <property type="evidence" value="ECO:0007669"/>
    <property type="project" value="TreeGrafter"/>
</dbReference>
<proteinExistence type="predicted"/>
<reference evidence="2" key="2">
    <citation type="submission" date="2021-09" db="EMBL/GenBank/DDBJ databases">
        <authorList>
            <person name="Gilroy R."/>
        </authorList>
    </citation>
    <scope>NUCLEOTIDE SEQUENCE</scope>
    <source>
        <strain evidence="2">ChiSjej5B23-16112</strain>
    </source>
</reference>
<feature type="transmembrane region" description="Helical" evidence="1">
    <location>
        <begin position="235"/>
        <end position="252"/>
    </location>
</feature>
<feature type="transmembrane region" description="Helical" evidence="1">
    <location>
        <begin position="389"/>
        <end position="414"/>
    </location>
</feature>
<name>A0A921I0I3_9FIRM</name>
<comment type="caution">
    <text evidence="2">The sequence shown here is derived from an EMBL/GenBank/DDBJ whole genome shotgun (WGS) entry which is preliminary data.</text>
</comment>
<dbReference type="InterPro" id="IPR050558">
    <property type="entry name" value="PTS_Sugar-Specific_Components"/>
</dbReference>
<dbReference type="Proteomes" id="UP000769156">
    <property type="component" value="Unassembled WGS sequence"/>
</dbReference>
<feature type="transmembrane region" description="Helical" evidence="1">
    <location>
        <begin position="264"/>
        <end position="295"/>
    </location>
</feature>
<gene>
    <name evidence="2" type="ORF">K8V82_05570</name>
</gene>
<reference evidence="2" key="1">
    <citation type="journal article" date="2021" name="PeerJ">
        <title>Extensive microbial diversity within the chicken gut microbiome revealed by metagenomics and culture.</title>
        <authorList>
            <person name="Gilroy R."/>
            <person name="Ravi A."/>
            <person name="Getino M."/>
            <person name="Pursley I."/>
            <person name="Horton D.L."/>
            <person name="Alikhan N.F."/>
            <person name="Baker D."/>
            <person name="Gharbi K."/>
            <person name="Hall N."/>
            <person name="Watson M."/>
            <person name="Adriaenssens E.M."/>
            <person name="Foster-Nyarko E."/>
            <person name="Jarju S."/>
            <person name="Secka A."/>
            <person name="Antonio M."/>
            <person name="Oren A."/>
            <person name="Chaudhuri R.R."/>
            <person name="La Ragione R."/>
            <person name="Hildebrand F."/>
            <person name="Pallen M.J."/>
        </authorList>
    </citation>
    <scope>NUCLEOTIDE SEQUENCE</scope>
    <source>
        <strain evidence="2">ChiSjej5B23-16112</strain>
    </source>
</reference>
<feature type="transmembrane region" description="Helical" evidence="1">
    <location>
        <begin position="362"/>
        <end position="382"/>
    </location>
</feature>
<dbReference type="PANTHER" id="PTHR30175:SF1">
    <property type="entry name" value="PTS SYSTEM ARBUTIN-, CELLOBIOSE-, AND SALICIN-SPECIFIC EIIBC COMPONENT-RELATED"/>
    <property type="match status" value="1"/>
</dbReference>
<organism evidence="2 3">
    <name type="scientific">Lachnoclostridium phocaeense</name>
    <dbReference type="NCBI Taxonomy" id="1871021"/>
    <lineage>
        <taxon>Bacteria</taxon>
        <taxon>Bacillati</taxon>
        <taxon>Bacillota</taxon>
        <taxon>Clostridia</taxon>
        <taxon>Lachnospirales</taxon>
        <taxon>Lachnospiraceae</taxon>
    </lineage>
</organism>
<dbReference type="PANTHER" id="PTHR30175">
    <property type="entry name" value="PHOSPHOTRANSFERASE SYSTEM TRANSPORT PROTEIN"/>
    <property type="match status" value="1"/>
</dbReference>
<keyword evidence="1" id="KW-1133">Transmembrane helix</keyword>
<feature type="transmembrane region" description="Helical" evidence="1">
    <location>
        <begin position="307"/>
        <end position="329"/>
    </location>
</feature>